<protein>
    <submittedName>
        <fullName evidence="13">Aovps5</fullName>
    </submittedName>
</protein>
<dbReference type="PANTHER" id="PTHR10555:SF170">
    <property type="entry name" value="FI18122P1"/>
    <property type="match status" value="1"/>
</dbReference>
<accession>A0A1Y2F7J3</accession>
<dbReference type="InterPro" id="IPR015404">
    <property type="entry name" value="Vps5_C"/>
</dbReference>
<feature type="non-terminal residue" evidence="13">
    <location>
        <position position="393"/>
    </location>
</feature>
<dbReference type="Pfam" id="PF09325">
    <property type="entry name" value="Vps5"/>
    <property type="match status" value="1"/>
</dbReference>
<dbReference type="GO" id="GO:0042147">
    <property type="term" value="P:retrograde transport, endosome to Golgi"/>
    <property type="evidence" value="ECO:0007669"/>
    <property type="project" value="TreeGrafter"/>
</dbReference>
<evidence type="ECO:0000259" key="12">
    <source>
        <dbReference type="PROSITE" id="PS50195"/>
    </source>
</evidence>
<evidence type="ECO:0000256" key="1">
    <source>
        <dbReference type="ARBA" id="ARBA00004287"/>
    </source>
</evidence>
<feature type="coiled-coil region" evidence="11">
    <location>
        <begin position="300"/>
        <end position="334"/>
    </location>
</feature>
<comment type="subcellular location">
    <subcellularLocation>
        <location evidence="2">Cytoplasm</location>
    </subcellularLocation>
    <subcellularLocation>
        <location evidence="3">Golgi apparatus</location>
    </subcellularLocation>
    <subcellularLocation>
        <location evidence="1">Membrane</location>
        <topology evidence="1">Peripheral membrane protein</topology>
        <orientation evidence="1">Cytoplasmic side</orientation>
    </subcellularLocation>
</comment>
<evidence type="ECO:0000256" key="4">
    <source>
        <dbReference type="ARBA" id="ARBA00010883"/>
    </source>
</evidence>
<evidence type="ECO:0000256" key="8">
    <source>
        <dbReference type="ARBA" id="ARBA00022927"/>
    </source>
</evidence>
<evidence type="ECO:0000256" key="3">
    <source>
        <dbReference type="ARBA" id="ARBA00004555"/>
    </source>
</evidence>
<keyword evidence="7" id="KW-0597">Phosphoprotein</keyword>
<dbReference type="InterPro" id="IPR001683">
    <property type="entry name" value="PX_dom"/>
</dbReference>
<organism evidence="13 14">
    <name type="scientific">Protomyces lactucae-debilis</name>
    <dbReference type="NCBI Taxonomy" id="2754530"/>
    <lineage>
        <taxon>Eukaryota</taxon>
        <taxon>Fungi</taxon>
        <taxon>Dikarya</taxon>
        <taxon>Ascomycota</taxon>
        <taxon>Taphrinomycotina</taxon>
        <taxon>Taphrinomycetes</taxon>
        <taxon>Taphrinales</taxon>
        <taxon>Protomycetaceae</taxon>
        <taxon>Protomyces</taxon>
    </lineage>
</organism>
<keyword evidence="14" id="KW-1185">Reference proteome</keyword>
<evidence type="ECO:0000256" key="10">
    <source>
        <dbReference type="ARBA" id="ARBA00023136"/>
    </source>
</evidence>
<keyword evidence="6" id="KW-0963">Cytoplasm</keyword>
<sequence length="393" mass="44838">QSTSQERTPSIPLEQAANPTFNIMVGDPVKIGDLTSAHTVYKVSTRTTSKAFKAPECSVTRRFRDFLWLYDQLNRSCPGAIVPPPPEKQAMGRFSENFVEARRYALERMLEKIGKHPVLRGEADFKLFLESETFANDVKHRPVDPRTAQEHSRGFLGLGGAFSMPGKFIESDEFFEQKKAQFDLLDSQLKHLSKAVDVVIKQRRDLAHTTSEFGAALSALSTVELSRSLSNALGSLSDLQIKIQELHERQAQQDLLTLGHTVEEYQRLIGSVKTALSSRQKAWFAWQDADADAAKRRSTSEKIKRQAKTQQDRLNQVDAEHTEAERKAHALKLAFEQVGRLLRSELQRFEMDKVEDFKTSLEMFLESAVEAQKEVIEHWEFYHDLLMQELEED</sequence>
<keyword evidence="10" id="KW-0472">Membrane</keyword>
<keyword evidence="9" id="KW-0333">Golgi apparatus</keyword>
<evidence type="ECO:0000256" key="11">
    <source>
        <dbReference type="SAM" id="Coils"/>
    </source>
</evidence>
<dbReference type="OrthoDB" id="271164at2759"/>
<dbReference type="GO" id="GO:0015031">
    <property type="term" value="P:protein transport"/>
    <property type="evidence" value="ECO:0007669"/>
    <property type="project" value="UniProtKB-KW"/>
</dbReference>
<keyword evidence="11" id="KW-0175">Coiled coil</keyword>
<dbReference type="STRING" id="56484.A0A1Y2F7J3"/>
<evidence type="ECO:0000256" key="6">
    <source>
        <dbReference type="ARBA" id="ARBA00022490"/>
    </source>
</evidence>
<dbReference type="OMA" id="MLVNHRK"/>
<evidence type="ECO:0000256" key="9">
    <source>
        <dbReference type="ARBA" id="ARBA00023034"/>
    </source>
</evidence>
<dbReference type="GO" id="GO:0005768">
    <property type="term" value="C:endosome"/>
    <property type="evidence" value="ECO:0007669"/>
    <property type="project" value="TreeGrafter"/>
</dbReference>
<dbReference type="GO" id="GO:0045053">
    <property type="term" value="P:protein retention in Golgi apparatus"/>
    <property type="evidence" value="ECO:0007669"/>
    <property type="project" value="TreeGrafter"/>
</dbReference>
<dbReference type="PANTHER" id="PTHR10555">
    <property type="entry name" value="SORTING NEXIN"/>
    <property type="match status" value="1"/>
</dbReference>
<proteinExistence type="inferred from homology"/>
<dbReference type="FunFam" id="3.30.1520.10:FF:000013">
    <property type="entry name" value="Putative Sorting nexin 3"/>
    <property type="match status" value="1"/>
</dbReference>
<evidence type="ECO:0000256" key="7">
    <source>
        <dbReference type="ARBA" id="ARBA00022553"/>
    </source>
</evidence>
<dbReference type="GO" id="GO:0035091">
    <property type="term" value="F:phosphatidylinositol binding"/>
    <property type="evidence" value="ECO:0007669"/>
    <property type="project" value="InterPro"/>
</dbReference>
<evidence type="ECO:0000313" key="13">
    <source>
        <dbReference type="EMBL" id="ORY79454.1"/>
    </source>
</evidence>
<dbReference type="GO" id="GO:0030904">
    <property type="term" value="C:retromer complex"/>
    <property type="evidence" value="ECO:0007669"/>
    <property type="project" value="UniProtKB-ARBA"/>
</dbReference>
<comment type="caution">
    <text evidence="13">The sequence shown here is derived from an EMBL/GenBank/DDBJ whole genome shotgun (WGS) entry which is preliminary data.</text>
</comment>
<name>A0A1Y2F7J3_PROLT</name>
<keyword evidence="8" id="KW-0653">Protein transport</keyword>
<dbReference type="SUPFAM" id="SSF103657">
    <property type="entry name" value="BAR/IMD domain-like"/>
    <property type="match status" value="1"/>
</dbReference>
<evidence type="ECO:0000313" key="14">
    <source>
        <dbReference type="Proteomes" id="UP000193685"/>
    </source>
</evidence>
<dbReference type="GO" id="GO:0005829">
    <property type="term" value="C:cytosol"/>
    <property type="evidence" value="ECO:0007669"/>
    <property type="project" value="GOC"/>
</dbReference>
<feature type="domain" description="PX" evidence="12">
    <location>
        <begin position="19"/>
        <end position="135"/>
    </location>
</feature>
<dbReference type="EMBL" id="MCFI01000015">
    <property type="protein sequence ID" value="ORY79454.1"/>
    <property type="molecule type" value="Genomic_DNA"/>
</dbReference>
<dbReference type="GO" id="GO:0005794">
    <property type="term" value="C:Golgi apparatus"/>
    <property type="evidence" value="ECO:0007669"/>
    <property type="project" value="UniProtKB-SubCell"/>
</dbReference>
<dbReference type="SUPFAM" id="SSF64268">
    <property type="entry name" value="PX domain"/>
    <property type="match status" value="1"/>
</dbReference>
<evidence type="ECO:0000256" key="5">
    <source>
        <dbReference type="ARBA" id="ARBA00022448"/>
    </source>
</evidence>
<dbReference type="FunFam" id="1.20.1270.60:FF:000022">
    <property type="entry name" value="Sorting nexin 3 protein"/>
    <property type="match status" value="1"/>
</dbReference>
<reference evidence="13 14" key="1">
    <citation type="submission" date="2016-07" db="EMBL/GenBank/DDBJ databases">
        <title>Pervasive Adenine N6-methylation of Active Genes in Fungi.</title>
        <authorList>
            <consortium name="DOE Joint Genome Institute"/>
            <person name="Mondo S.J."/>
            <person name="Dannebaum R.O."/>
            <person name="Kuo R.C."/>
            <person name="Labutti K."/>
            <person name="Haridas S."/>
            <person name="Kuo A."/>
            <person name="Salamov A."/>
            <person name="Ahrendt S.R."/>
            <person name="Lipzen A."/>
            <person name="Sullivan W."/>
            <person name="Andreopoulos W.B."/>
            <person name="Clum A."/>
            <person name="Lindquist E."/>
            <person name="Daum C."/>
            <person name="Ramamoorthy G.K."/>
            <person name="Gryganskyi A."/>
            <person name="Culley D."/>
            <person name="Magnuson J.K."/>
            <person name="James T.Y."/>
            <person name="O'Malley M.A."/>
            <person name="Stajich J.E."/>
            <person name="Spatafora J.W."/>
            <person name="Visel A."/>
            <person name="Grigoriev I.V."/>
        </authorList>
    </citation>
    <scope>NUCLEOTIDE SEQUENCE [LARGE SCALE GENOMIC DNA]</scope>
    <source>
        <strain evidence="13 14">12-1054</strain>
    </source>
</reference>
<dbReference type="InterPro" id="IPR027267">
    <property type="entry name" value="AH/BAR_dom_sf"/>
</dbReference>
<dbReference type="Gene3D" id="3.30.1520.10">
    <property type="entry name" value="Phox-like domain"/>
    <property type="match status" value="1"/>
</dbReference>
<dbReference type="SMART" id="SM00312">
    <property type="entry name" value="PX"/>
    <property type="match status" value="1"/>
</dbReference>
<keyword evidence="5" id="KW-0813">Transport</keyword>
<dbReference type="InterPro" id="IPR036871">
    <property type="entry name" value="PX_dom_sf"/>
</dbReference>
<dbReference type="Gene3D" id="1.20.1270.60">
    <property type="entry name" value="Arfaptin homology (AH) domain/BAR domain"/>
    <property type="match status" value="1"/>
</dbReference>
<evidence type="ECO:0000256" key="2">
    <source>
        <dbReference type="ARBA" id="ARBA00004496"/>
    </source>
</evidence>
<dbReference type="AlphaFoldDB" id="A0A1Y2F7J3"/>
<comment type="similarity">
    <text evidence="4">Belongs to the sorting nexin family.</text>
</comment>
<dbReference type="PROSITE" id="PS50195">
    <property type="entry name" value="PX"/>
    <property type="match status" value="1"/>
</dbReference>
<gene>
    <name evidence="13" type="ORF">BCR37DRAFT_341256</name>
</gene>
<dbReference type="GeneID" id="63783987"/>
<dbReference type="Proteomes" id="UP000193685">
    <property type="component" value="Unassembled WGS sequence"/>
</dbReference>
<feature type="non-terminal residue" evidence="13">
    <location>
        <position position="1"/>
    </location>
</feature>
<dbReference type="RefSeq" id="XP_040723825.1">
    <property type="nucleotide sequence ID" value="XM_040867388.1"/>
</dbReference>
<dbReference type="Pfam" id="PF00787">
    <property type="entry name" value="PX"/>
    <property type="match status" value="1"/>
</dbReference>